<keyword evidence="2" id="KW-1185">Reference proteome</keyword>
<name>A0A5C4L8S8_9HYPH</name>
<dbReference type="Proteomes" id="UP000305267">
    <property type="component" value="Unassembled WGS sequence"/>
</dbReference>
<dbReference type="RefSeq" id="WP_205825113.1">
    <property type="nucleotide sequence ID" value="NZ_VDDA01000034.1"/>
</dbReference>
<organism evidence="1 2">
    <name type="scientific">Methylobacterium terricola</name>
    <dbReference type="NCBI Taxonomy" id="2583531"/>
    <lineage>
        <taxon>Bacteria</taxon>
        <taxon>Pseudomonadati</taxon>
        <taxon>Pseudomonadota</taxon>
        <taxon>Alphaproteobacteria</taxon>
        <taxon>Hyphomicrobiales</taxon>
        <taxon>Methylobacteriaceae</taxon>
        <taxon>Methylobacterium</taxon>
    </lineage>
</organism>
<comment type="caution">
    <text evidence="1">The sequence shown here is derived from an EMBL/GenBank/DDBJ whole genome shotgun (WGS) entry which is preliminary data.</text>
</comment>
<evidence type="ECO:0000313" key="2">
    <source>
        <dbReference type="Proteomes" id="UP000305267"/>
    </source>
</evidence>
<proteinExistence type="predicted"/>
<sequence>MPSAICAFRSAPIRALTDRRRGEGASRLVHLFHRKLDVQHGPVSGEGPGRIAVMRREDGPKATPTVIPPAFRETDGAAIHATMRAAPLASLVTASAAGLAAGDAAERRVAGLIPSVD</sequence>
<protein>
    <submittedName>
        <fullName evidence="1">FMN-binding negative transcriptional regulator</fullName>
    </submittedName>
</protein>
<evidence type="ECO:0000313" key="1">
    <source>
        <dbReference type="EMBL" id="TNC07496.1"/>
    </source>
</evidence>
<dbReference type="AlphaFoldDB" id="A0A5C4L8S8"/>
<reference evidence="1 2" key="1">
    <citation type="submission" date="2019-06" db="EMBL/GenBank/DDBJ databases">
        <title>Genome of Methylobacterium sp. 17Sr1-39.</title>
        <authorList>
            <person name="Seo T."/>
        </authorList>
    </citation>
    <scope>NUCLEOTIDE SEQUENCE [LARGE SCALE GENOMIC DNA]</scope>
    <source>
        <strain evidence="1 2">17Sr1-39</strain>
    </source>
</reference>
<gene>
    <name evidence="1" type="ORF">FF100_32230</name>
</gene>
<accession>A0A5C4L8S8</accession>
<dbReference type="EMBL" id="VDDA01000034">
    <property type="protein sequence ID" value="TNC07496.1"/>
    <property type="molecule type" value="Genomic_DNA"/>
</dbReference>